<proteinExistence type="predicted"/>
<reference evidence="2" key="1">
    <citation type="submission" date="2021-03" db="EMBL/GenBank/DDBJ databases">
        <authorList>
            <person name="Tran Van P."/>
        </authorList>
    </citation>
    <scope>NUCLEOTIDE SEQUENCE</scope>
</reference>
<dbReference type="Proteomes" id="UP001153148">
    <property type="component" value="Unassembled WGS sequence"/>
</dbReference>
<gene>
    <name evidence="2" type="ORF">TPAB3V08_LOCUS13434</name>
</gene>
<evidence type="ECO:0000313" key="3">
    <source>
        <dbReference type="Proteomes" id="UP001153148"/>
    </source>
</evidence>
<accession>A0ABN7PK94</accession>
<evidence type="ECO:0000256" key="1">
    <source>
        <dbReference type="SAM" id="MobiDB-lite"/>
    </source>
</evidence>
<organism evidence="2 3">
    <name type="scientific">Timema podura</name>
    <name type="common">Walking stick</name>
    <dbReference type="NCBI Taxonomy" id="61482"/>
    <lineage>
        <taxon>Eukaryota</taxon>
        <taxon>Metazoa</taxon>
        <taxon>Ecdysozoa</taxon>
        <taxon>Arthropoda</taxon>
        <taxon>Hexapoda</taxon>
        <taxon>Insecta</taxon>
        <taxon>Pterygota</taxon>
        <taxon>Neoptera</taxon>
        <taxon>Polyneoptera</taxon>
        <taxon>Phasmatodea</taxon>
        <taxon>Timematodea</taxon>
        <taxon>Timematoidea</taxon>
        <taxon>Timematidae</taxon>
        <taxon>Timema</taxon>
    </lineage>
</organism>
<feature type="region of interest" description="Disordered" evidence="1">
    <location>
        <begin position="1"/>
        <end position="23"/>
    </location>
</feature>
<keyword evidence="3" id="KW-1185">Reference proteome</keyword>
<dbReference type="EMBL" id="CAJPIN010054920">
    <property type="protein sequence ID" value="CAG2066491.1"/>
    <property type="molecule type" value="Genomic_DNA"/>
</dbReference>
<protein>
    <submittedName>
        <fullName evidence="2">Uncharacterized protein</fullName>
    </submittedName>
</protein>
<sequence>MRMGPPRRLFVPRGRSQASRATWSRTRTDLNRLGVGAEGRGEGVVPLEGKNRPGRRDGICHRPFWYRTF</sequence>
<evidence type="ECO:0000313" key="2">
    <source>
        <dbReference type="EMBL" id="CAG2066491.1"/>
    </source>
</evidence>
<name>A0ABN7PK94_TIMPD</name>
<comment type="caution">
    <text evidence="2">The sequence shown here is derived from an EMBL/GenBank/DDBJ whole genome shotgun (WGS) entry which is preliminary data.</text>
</comment>